<dbReference type="OrthoDB" id="5983572at2759"/>
<keyword evidence="11" id="KW-1185">Reference proteome</keyword>
<feature type="domain" description="SH3" evidence="9">
    <location>
        <begin position="508"/>
        <end position="567"/>
    </location>
</feature>
<evidence type="ECO:0000256" key="6">
    <source>
        <dbReference type="ARBA" id="ARBA00022803"/>
    </source>
</evidence>
<dbReference type="PANTHER" id="PTHR15175">
    <property type="entry name" value="NEUTROPHIL CYTOSOLIC FACTOR 2, NEUTROPHIL NADPH OXIDASE FACTOR 2"/>
    <property type="match status" value="1"/>
</dbReference>
<dbReference type="Gene3D" id="3.10.20.90">
    <property type="entry name" value="Phosphatidylinositol 3-kinase Catalytic Subunit, Chain A, domain 1"/>
    <property type="match status" value="1"/>
</dbReference>
<evidence type="ECO:0000256" key="3">
    <source>
        <dbReference type="ARBA" id="ARBA00022443"/>
    </source>
</evidence>
<keyword evidence="4" id="KW-0963">Cytoplasm</keyword>
<evidence type="ECO:0000259" key="9">
    <source>
        <dbReference type="PROSITE" id="PS50002"/>
    </source>
</evidence>
<dbReference type="Proteomes" id="UP001152622">
    <property type="component" value="Chromosome 1"/>
</dbReference>
<dbReference type="PANTHER" id="PTHR15175:SF4">
    <property type="entry name" value="NADPH OXIDASE ACTIVATOR 1"/>
    <property type="match status" value="1"/>
</dbReference>
<keyword evidence="3 7" id="KW-0728">SH3 domain</keyword>
<keyword evidence="6" id="KW-0802">TPR repeat</keyword>
<dbReference type="FunFam" id="1.25.40.10:FF:000017">
    <property type="entry name" value="NADPH oxidase regulator NoxR"/>
    <property type="match status" value="1"/>
</dbReference>
<dbReference type="SUPFAM" id="SSF54277">
    <property type="entry name" value="CAD &amp; PB1 domains"/>
    <property type="match status" value="1"/>
</dbReference>
<dbReference type="Pfam" id="PF00018">
    <property type="entry name" value="SH3_1"/>
    <property type="match status" value="1"/>
</dbReference>
<gene>
    <name evidence="10" type="ORF">SKAU_G00004690</name>
</gene>
<evidence type="ECO:0000313" key="10">
    <source>
        <dbReference type="EMBL" id="KAJ8379691.1"/>
    </source>
</evidence>
<name>A0A9Q1JAM3_SYNKA</name>
<dbReference type="PROSITE" id="PS50002">
    <property type="entry name" value="SH3"/>
    <property type="match status" value="1"/>
</dbReference>
<dbReference type="SUPFAM" id="SSF48452">
    <property type="entry name" value="TPR-like"/>
    <property type="match status" value="1"/>
</dbReference>
<evidence type="ECO:0000256" key="1">
    <source>
        <dbReference type="ARBA" id="ARBA00004496"/>
    </source>
</evidence>
<evidence type="ECO:0000256" key="7">
    <source>
        <dbReference type="PROSITE-ProRule" id="PRU00192"/>
    </source>
</evidence>
<comment type="caution">
    <text evidence="10">The sequence shown here is derived from an EMBL/GenBank/DDBJ whole genome shotgun (WGS) entry which is preliminary data.</text>
</comment>
<sequence length="576" mass="63280">MNCSSLRTLIIQVQFQSGLSPLPLLRNSDGTSLWLSVRQSPPPAMLYTELIRLWDEAVQAVDSRDWQGALSKLTQITEPTARTQFVSACVYLALGQLEPAISALDQAIAKDERLAVGFFQRSAAHMMANRLEESMSDCIWAQKHMRGNSVIDYRQLGLRFKLHGWQVIYNAAAVHCRMGLWDKAWDMLVTVYQEKGGGGGRGGPLETALDNIAREELLAPLVVPEGDVFRPRKEDVEQLKQRDFLGKAKVISSMIPNDDFGGFEPLRLQKPGYYEPKGESEQESRYMRLRSTYMARGPGELTVPAQGVVFMFSDGGMGGLATVFYDGKRGLVPVSMLESVDVIKIQKKKERKSMPNGIPLPPGLKPPTRPETRPSPPAPQLATSSSPLQSPPSPPPPSYTSVVDSPTEEEPSSPQIEEGGSVMVKVHYKFTLALSVPVGTPYSELQAEIGRKVGQPAMNLRLRQRQHGSSVLKPLDGDAGLQTLLQEGAESGRATLWCQPENPLTGRTILYQVLAQYDYSAQGPEDLQFSEGDTIDILSEVNEEWLEGHIAGNIGIFPRCFACQEDTEGAGLATGL</sequence>
<comment type="similarity">
    <text evidence="2">Belongs to the NCF2/NOXA1 family.</text>
</comment>
<dbReference type="Gene3D" id="2.30.30.40">
    <property type="entry name" value="SH3 Domains"/>
    <property type="match status" value="1"/>
</dbReference>
<dbReference type="GO" id="GO:0016176">
    <property type="term" value="F:superoxide-generating NADPH oxidase activator activity"/>
    <property type="evidence" value="ECO:0007669"/>
    <property type="project" value="TreeGrafter"/>
</dbReference>
<organism evidence="10 11">
    <name type="scientific">Synaphobranchus kaupii</name>
    <name type="common">Kaup's arrowtooth eel</name>
    <dbReference type="NCBI Taxonomy" id="118154"/>
    <lineage>
        <taxon>Eukaryota</taxon>
        <taxon>Metazoa</taxon>
        <taxon>Chordata</taxon>
        <taxon>Craniata</taxon>
        <taxon>Vertebrata</taxon>
        <taxon>Euteleostomi</taxon>
        <taxon>Actinopterygii</taxon>
        <taxon>Neopterygii</taxon>
        <taxon>Teleostei</taxon>
        <taxon>Anguilliformes</taxon>
        <taxon>Synaphobranchidae</taxon>
        <taxon>Synaphobranchus</taxon>
    </lineage>
</organism>
<dbReference type="EMBL" id="JAINUF010000001">
    <property type="protein sequence ID" value="KAJ8379691.1"/>
    <property type="molecule type" value="Genomic_DNA"/>
</dbReference>
<accession>A0A9Q1JAM3</accession>
<feature type="compositionally biased region" description="Pro residues" evidence="8">
    <location>
        <begin position="389"/>
        <end position="398"/>
    </location>
</feature>
<dbReference type="SMART" id="SM00326">
    <property type="entry name" value="SH3"/>
    <property type="match status" value="2"/>
</dbReference>
<dbReference type="GO" id="GO:0042554">
    <property type="term" value="P:superoxide anion generation"/>
    <property type="evidence" value="ECO:0007669"/>
    <property type="project" value="TreeGrafter"/>
</dbReference>
<evidence type="ECO:0000313" key="11">
    <source>
        <dbReference type="Proteomes" id="UP001152622"/>
    </source>
</evidence>
<proteinExistence type="inferred from homology"/>
<dbReference type="InterPro" id="IPR001452">
    <property type="entry name" value="SH3_domain"/>
</dbReference>
<dbReference type="AlphaFoldDB" id="A0A9Q1JAM3"/>
<feature type="compositionally biased region" description="Pro residues" evidence="8">
    <location>
        <begin position="358"/>
        <end position="379"/>
    </location>
</feature>
<dbReference type="GO" id="GO:0005737">
    <property type="term" value="C:cytoplasm"/>
    <property type="evidence" value="ECO:0007669"/>
    <property type="project" value="UniProtKB-SubCell"/>
</dbReference>
<evidence type="ECO:0000256" key="2">
    <source>
        <dbReference type="ARBA" id="ARBA00008051"/>
    </source>
</evidence>
<dbReference type="Gene3D" id="1.25.40.10">
    <property type="entry name" value="Tetratricopeptide repeat domain"/>
    <property type="match status" value="1"/>
</dbReference>
<dbReference type="SUPFAM" id="SSF50044">
    <property type="entry name" value="SH3-domain"/>
    <property type="match status" value="2"/>
</dbReference>
<evidence type="ECO:0000256" key="8">
    <source>
        <dbReference type="SAM" id="MobiDB-lite"/>
    </source>
</evidence>
<feature type="region of interest" description="Disordered" evidence="8">
    <location>
        <begin position="348"/>
        <end position="419"/>
    </location>
</feature>
<evidence type="ECO:0000256" key="4">
    <source>
        <dbReference type="ARBA" id="ARBA00022490"/>
    </source>
</evidence>
<evidence type="ECO:0000256" key="5">
    <source>
        <dbReference type="ARBA" id="ARBA00022737"/>
    </source>
</evidence>
<keyword evidence="5" id="KW-0677">Repeat</keyword>
<comment type="subcellular location">
    <subcellularLocation>
        <location evidence="1">Cytoplasm</location>
    </subcellularLocation>
</comment>
<dbReference type="InterPro" id="IPR051864">
    <property type="entry name" value="NCF2_NOXA1"/>
</dbReference>
<dbReference type="PRINTS" id="PR00499">
    <property type="entry name" value="P67PHOX"/>
</dbReference>
<dbReference type="InterPro" id="IPR036028">
    <property type="entry name" value="SH3-like_dom_sf"/>
</dbReference>
<dbReference type="FunFam" id="2.30.30.40:FF:000212">
    <property type="entry name" value="NADPH oxidase activator 1"/>
    <property type="match status" value="1"/>
</dbReference>
<reference evidence="10" key="1">
    <citation type="journal article" date="2023" name="Science">
        <title>Genome structures resolve the early diversification of teleost fishes.</title>
        <authorList>
            <person name="Parey E."/>
            <person name="Louis A."/>
            <person name="Montfort J."/>
            <person name="Bouchez O."/>
            <person name="Roques C."/>
            <person name="Iampietro C."/>
            <person name="Lluch J."/>
            <person name="Castinel A."/>
            <person name="Donnadieu C."/>
            <person name="Desvignes T."/>
            <person name="Floi Bucao C."/>
            <person name="Jouanno E."/>
            <person name="Wen M."/>
            <person name="Mejri S."/>
            <person name="Dirks R."/>
            <person name="Jansen H."/>
            <person name="Henkel C."/>
            <person name="Chen W.J."/>
            <person name="Zahm M."/>
            <person name="Cabau C."/>
            <person name="Klopp C."/>
            <person name="Thompson A.W."/>
            <person name="Robinson-Rechavi M."/>
            <person name="Braasch I."/>
            <person name="Lecointre G."/>
            <person name="Bobe J."/>
            <person name="Postlethwait J.H."/>
            <person name="Berthelot C."/>
            <person name="Roest Crollius H."/>
            <person name="Guiguen Y."/>
        </authorList>
    </citation>
    <scope>NUCLEOTIDE SEQUENCE</scope>
    <source>
        <strain evidence="10">WJC10195</strain>
    </source>
</reference>
<dbReference type="InterPro" id="IPR011990">
    <property type="entry name" value="TPR-like_helical_dom_sf"/>
</dbReference>
<protein>
    <recommendedName>
        <fullName evidence="9">SH3 domain-containing protein</fullName>
    </recommendedName>
</protein>